<name>A0A8J2SKW7_9STRA</name>
<comment type="caution">
    <text evidence="1">The sequence shown here is derived from an EMBL/GenBank/DDBJ whole genome shotgun (WGS) entry which is preliminary data.</text>
</comment>
<organism evidence="1 2">
    <name type="scientific">Pelagomonas calceolata</name>
    <dbReference type="NCBI Taxonomy" id="35677"/>
    <lineage>
        <taxon>Eukaryota</taxon>
        <taxon>Sar</taxon>
        <taxon>Stramenopiles</taxon>
        <taxon>Ochrophyta</taxon>
        <taxon>Pelagophyceae</taxon>
        <taxon>Pelagomonadales</taxon>
        <taxon>Pelagomonadaceae</taxon>
        <taxon>Pelagomonas</taxon>
    </lineage>
</organism>
<reference evidence="1" key="1">
    <citation type="submission" date="2021-11" db="EMBL/GenBank/DDBJ databases">
        <authorList>
            <consortium name="Genoscope - CEA"/>
            <person name="William W."/>
        </authorList>
    </citation>
    <scope>NUCLEOTIDE SEQUENCE</scope>
</reference>
<evidence type="ECO:0000313" key="2">
    <source>
        <dbReference type="Proteomes" id="UP000789595"/>
    </source>
</evidence>
<sequence>MGGPSFGTNKHMNLAVPLAEAQFQPFAPAPNSCTFCFCPDAARERMYIHAHDNRLQYNLPCAPLLCFTQEICVQDDARVLYYDKPPFRSGPAPFPCCCLPFTCCGPPVIYSKTPKCLCIDCSPWFGETLNIAPCNCYRLRTCLCFGAPCYDSCGVPYFVGLKNAAEFSKGLKAAYDDNFRTGVGFDINQKELATFEHMDDEIMLGVLADKNRKADGAPSNVELMAR</sequence>
<dbReference type="AlphaFoldDB" id="A0A8J2SKW7"/>
<dbReference type="EMBL" id="CAKKNE010000002">
    <property type="protein sequence ID" value="CAH0369586.1"/>
    <property type="molecule type" value="Genomic_DNA"/>
</dbReference>
<proteinExistence type="predicted"/>
<gene>
    <name evidence="1" type="ORF">PECAL_2P27130</name>
</gene>
<dbReference type="OrthoDB" id="10636469at2759"/>
<dbReference type="Proteomes" id="UP000789595">
    <property type="component" value="Unassembled WGS sequence"/>
</dbReference>
<protein>
    <submittedName>
        <fullName evidence="1">Uncharacterized protein</fullName>
    </submittedName>
</protein>
<accession>A0A8J2SKW7</accession>
<keyword evidence="2" id="KW-1185">Reference proteome</keyword>
<evidence type="ECO:0000313" key="1">
    <source>
        <dbReference type="EMBL" id="CAH0369586.1"/>
    </source>
</evidence>